<name>A0AAD5XSU1_9FUNG</name>
<dbReference type="PANTHER" id="PTHR45812">
    <property type="entry name" value="DNA POLYMERASE ZETA CATALYTIC SUBUNIT"/>
    <property type="match status" value="1"/>
</dbReference>
<sequence length="189" mass="22228">DPRAVPEYKERVPYVITYGTPKQRLIDVAVPPQELVSNPNLLLNGKYYIKKQLIPPLTRVFNLIGFDIEKIYEDMPKVNRAIKFYESGKAEKESKNEEEKKKKKKFTIDEFYDAKYCDKVAGMLNLTMKIRKYEESLEKCVKTCKLCSGYFDDFNIECDSVDCPVYFKREKSLKKYGFSLELKKIIEKL</sequence>
<keyword evidence="9" id="KW-1185">Reference proteome</keyword>
<feature type="non-terminal residue" evidence="8">
    <location>
        <position position="189"/>
    </location>
</feature>
<evidence type="ECO:0000313" key="8">
    <source>
        <dbReference type="EMBL" id="KAJ3207509.1"/>
    </source>
</evidence>
<protein>
    <recommendedName>
        <fullName evidence="1">DNA-directed DNA polymerase</fullName>
        <ecNumber evidence="1">2.7.7.7</ecNumber>
    </recommendedName>
</protein>
<dbReference type="InterPro" id="IPR006134">
    <property type="entry name" value="DNA-dir_DNA_pol_B_multi_dom"/>
</dbReference>
<keyword evidence="3" id="KW-0548">Nucleotidyltransferase</keyword>
<evidence type="ECO:0000259" key="6">
    <source>
        <dbReference type="Pfam" id="PF00136"/>
    </source>
</evidence>
<dbReference type="Gene3D" id="1.10.132.60">
    <property type="entry name" value="DNA polymerase family B, C-terminal domain"/>
    <property type="match status" value="1"/>
</dbReference>
<organism evidence="8 9">
    <name type="scientific">Clydaea vesicula</name>
    <dbReference type="NCBI Taxonomy" id="447962"/>
    <lineage>
        <taxon>Eukaryota</taxon>
        <taxon>Fungi</taxon>
        <taxon>Fungi incertae sedis</taxon>
        <taxon>Chytridiomycota</taxon>
        <taxon>Chytridiomycota incertae sedis</taxon>
        <taxon>Chytridiomycetes</taxon>
        <taxon>Lobulomycetales</taxon>
        <taxon>Lobulomycetaceae</taxon>
        <taxon>Clydaea</taxon>
    </lineage>
</organism>
<keyword evidence="2" id="KW-0808">Transferase</keyword>
<evidence type="ECO:0000256" key="1">
    <source>
        <dbReference type="ARBA" id="ARBA00012417"/>
    </source>
</evidence>
<dbReference type="Pfam" id="PF00136">
    <property type="entry name" value="DNA_pol_B"/>
    <property type="match status" value="1"/>
</dbReference>
<keyword evidence="4" id="KW-0239">DNA-directed DNA polymerase</keyword>
<dbReference type="GO" id="GO:0003677">
    <property type="term" value="F:DNA binding"/>
    <property type="evidence" value="ECO:0007669"/>
    <property type="project" value="InterPro"/>
</dbReference>
<dbReference type="InterPro" id="IPR030559">
    <property type="entry name" value="PolZ_Rev3"/>
</dbReference>
<evidence type="ECO:0000256" key="3">
    <source>
        <dbReference type="ARBA" id="ARBA00022695"/>
    </source>
</evidence>
<dbReference type="GO" id="GO:0016035">
    <property type="term" value="C:zeta DNA polymerase complex"/>
    <property type="evidence" value="ECO:0007669"/>
    <property type="project" value="InterPro"/>
</dbReference>
<comment type="catalytic activity">
    <reaction evidence="5">
        <text>DNA(n) + a 2'-deoxyribonucleoside 5'-triphosphate = DNA(n+1) + diphosphate</text>
        <dbReference type="Rhea" id="RHEA:22508"/>
        <dbReference type="Rhea" id="RHEA-COMP:17339"/>
        <dbReference type="Rhea" id="RHEA-COMP:17340"/>
        <dbReference type="ChEBI" id="CHEBI:33019"/>
        <dbReference type="ChEBI" id="CHEBI:61560"/>
        <dbReference type="ChEBI" id="CHEBI:173112"/>
        <dbReference type="EC" id="2.7.7.7"/>
    </reaction>
</comment>
<dbReference type="EMBL" id="JADGJW010001050">
    <property type="protein sequence ID" value="KAJ3207509.1"/>
    <property type="molecule type" value="Genomic_DNA"/>
</dbReference>
<proteinExistence type="predicted"/>
<dbReference type="GO" id="GO:0000166">
    <property type="term" value="F:nucleotide binding"/>
    <property type="evidence" value="ECO:0007669"/>
    <property type="project" value="InterPro"/>
</dbReference>
<feature type="domain" description="C4-type zinc-finger of DNA polymerase delta" evidence="7">
    <location>
        <begin position="117"/>
        <end position="169"/>
    </location>
</feature>
<evidence type="ECO:0000313" key="9">
    <source>
        <dbReference type="Proteomes" id="UP001211065"/>
    </source>
</evidence>
<dbReference type="GO" id="GO:0042276">
    <property type="term" value="P:error-prone translesion synthesis"/>
    <property type="evidence" value="ECO:0007669"/>
    <property type="project" value="TreeGrafter"/>
</dbReference>
<comment type="caution">
    <text evidence="8">The sequence shown here is derived from an EMBL/GenBank/DDBJ whole genome shotgun (WGS) entry which is preliminary data.</text>
</comment>
<dbReference type="Proteomes" id="UP001211065">
    <property type="component" value="Unassembled WGS sequence"/>
</dbReference>
<accession>A0AAD5XSU1</accession>
<dbReference type="GO" id="GO:0000724">
    <property type="term" value="P:double-strand break repair via homologous recombination"/>
    <property type="evidence" value="ECO:0007669"/>
    <property type="project" value="TreeGrafter"/>
</dbReference>
<dbReference type="Pfam" id="PF14260">
    <property type="entry name" value="zf-C4pol"/>
    <property type="match status" value="1"/>
</dbReference>
<dbReference type="InterPro" id="IPR025687">
    <property type="entry name" value="Znf-C4pol"/>
</dbReference>
<feature type="domain" description="DNA-directed DNA polymerase family B multifunctional" evidence="6">
    <location>
        <begin position="4"/>
        <end position="63"/>
    </location>
</feature>
<evidence type="ECO:0000256" key="5">
    <source>
        <dbReference type="ARBA" id="ARBA00049244"/>
    </source>
</evidence>
<dbReference type="EC" id="2.7.7.7" evidence="1"/>
<dbReference type="GO" id="GO:0005634">
    <property type="term" value="C:nucleus"/>
    <property type="evidence" value="ECO:0007669"/>
    <property type="project" value="TreeGrafter"/>
</dbReference>
<dbReference type="GO" id="GO:0003887">
    <property type="term" value="F:DNA-directed DNA polymerase activity"/>
    <property type="evidence" value="ECO:0007669"/>
    <property type="project" value="UniProtKB-KW"/>
</dbReference>
<evidence type="ECO:0000256" key="2">
    <source>
        <dbReference type="ARBA" id="ARBA00022679"/>
    </source>
</evidence>
<evidence type="ECO:0000256" key="4">
    <source>
        <dbReference type="ARBA" id="ARBA00022932"/>
    </source>
</evidence>
<dbReference type="SUPFAM" id="SSF56672">
    <property type="entry name" value="DNA/RNA polymerases"/>
    <property type="match status" value="1"/>
</dbReference>
<dbReference type="InterPro" id="IPR042087">
    <property type="entry name" value="DNA_pol_B_thumb"/>
</dbReference>
<dbReference type="PANTHER" id="PTHR45812:SF1">
    <property type="entry name" value="DNA POLYMERASE ZETA CATALYTIC SUBUNIT"/>
    <property type="match status" value="1"/>
</dbReference>
<dbReference type="AlphaFoldDB" id="A0AAD5XSU1"/>
<evidence type="ECO:0000259" key="7">
    <source>
        <dbReference type="Pfam" id="PF14260"/>
    </source>
</evidence>
<reference evidence="8" key="1">
    <citation type="submission" date="2020-05" db="EMBL/GenBank/DDBJ databases">
        <title>Phylogenomic resolution of chytrid fungi.</title>
        <authorList>
            <person name="Stajich J.E."/>
            <person name="Amses K."/>
            <person name="Simmons R."/>
            <person name="Seto K."/>
            <person name="Myers J."/>
            <person name="Bonds A."/>
            <person name="Quandt C.A."/>
            <person name="Barry K."/>
            <person name="Liu P."/>
            <person name="Grigoriev I."/>
            <person name="Longcore J.E."/>
            <person name="James T.Y."/>
        </authorList>
    </citation>
    <scope>NUCLEOTIDE SEQUENCE</scope>
    <source>
        <strain evidence="8">JEL0476</strain>
    </source>
</reference>
<gene>
    <name evidence="8" type="primary">REV3_1</name>
    <name evidence="8" type="ORF">HK099_000259</name>
</gene>
<dbReference type="InterPro" id="IPR043502">
    <property type="entry name" value="DNA/RNA_pol_sf"/>
</dbReference>